<name>A0A3B3SUS8_9TELE</name>
<evidence type="ECO:0000256" key="6">
    <source>
        <dbReference type="ARBA" id="ARBA00022618"/>
    </source>
</evidence>
<accession>A0A3B3SUS8</accession>
<dbReference type="PANTHER" id="PTHR32017:SF3">
    <property type="entry name" value="SPINDLE AND KINETOCHORE-ASSOCIATED PROTEIN 2"/>
    <property type="match status" value="1"/>
</dbReference>
<dbReference type="GO" id="GO:0008017">
    <property type="term" value="F:microtubule binding"/>
    <property type="evidence" value="ECO:0007669"/>
    <property type="project" value="InterPro"/>
</dbReference>
<evidence type="ECO:0000256" key="9">
    <source>
        <dbReference type="ARBA" id="ARBA00022838"/>
    </source>
</evidence>
<dbReference type="GO" id="GO:0000278">
    <property type="term" value="P:mitotic cell cycle"/>
    <property type="evidence" value="ECO:0007669"/>
    <property type="project" value="TreeGrafter"/>
</dbReference>
<dbReference type="GO" id="GO:0000940">
    <property type="term" value="C:outer kinetochore"/>
    <property type="evidence" value="ECO:0007669"/>
    <property type="project" value="InterPro"/>
</dbReference>
<evidence type="ECO:0000313" key="15">
    <source>
        <dbReference type="Ensembl" id="ENSPKIP00000034023.1"/>
    </source>
</evidence>
<dbReference type="Proteomes" id="UP000261540">
    <property type="component" value="Unplaced"/>
</dbReference>
<evidence type="ECO:0000256" key="8">
    <source>
        <dbReference type="ARBA" id="ARBA00022776"/>
    </source>
</evidence>
<evidence type="ECO:0000256" key="1">
    <source>
        <dbReference type="ARBA" id="ARBA00004186"/>
    </source>
</evidence>
<evidence type="ECO:0000256" key="4">
    <source>
        <dbReference type="ARBA" id="ARBA00022454"/>
    </source>
</evidence>
<keyword evidence="7" id="KW-0493">Microtubule</keyword>
<evidence type="ECO:0000256" key="13">
    <source>
        <dbReference type="ARBA" id="ARBA00029651"/>
    </source>
</evidence>
<dbReference type="AlphaFoldDB" id="A0A3B3SUS8"/>
<comment type="subcellular location">
    <subcellularLocation>
        <location evidence="2">Chromosome</location>
        <location evidence="2">Centromere</location>
        <location evidence="2">Kinetochore</location>
    </subcellularLocation>
    <subcellularLocation>
        <location evidence="1">Cytoplasm</location>
        <location evidence="1">Cytoskeleton</location>
        <location evidence="1">Spindle</location>
    </subcellularLocation>
</comment>
<organism evidence="15 16">
    <name type="scientific">Paramormyrops kingsleyae</name>
    <dbReference type="NCBI Taxonomy" id="1676925"/>
    <lineage>
        <taxon>Eukaryota</taxon>
        <taxon>Metazoa</taxon>
        <taxon>Chordata</taxon>
        <taxon>Craniata</taxon>
        <taxon>Vertebrata</taxon>
        <taxon>Euteleostomi</taxon>
        <taxon>Actinopterygii</taxon>
        <taxon>Neopterygii</taxon>
        <taxon>Teleostei</taxon>
        <taxon>Osteoglossocephala</taxon>
        <taxon>Osteoglossomorpha</taxon>
        <taxon>Osteoglossiformes</taxon>
        <taxon>Mormyridae</taxon>
        <taxon>Paramormyrops</taxon>
    </lineage>
</organism>
<dbReference type="Gene3D" id="6.10.250.1380">
    <property type="match status" value="1"/>
</dbReference>
<dbReference type="GO" id="GO:0007059">
    <property type="term" value="P:chromosome segregation"/>
    <property type="evidence" value="ECO:0007669"/>
    <property type="project" value="InterPro"/>
</dbReference>
<keyword evidence="4" id="KW-0158">Chromosome</keyword>
<keyword evidence="16" id="KW-1185">Reference proteome</keyword>
<comment type="similarity">
    <text evidence="3">Belongs to the SKA2 family.</text>
</comment>
<evidence type="ECO:0000313" key="16">
    <source>
        <dbReference type="Proteomes" id="UP000261540"/>
    </source>
</evidence>
<reference evidence="15" key="2">
    <citation type="submission" date="2025-09" db="UniProtKB">
        <authorList>
            <consortium name="Ensembl"/>
        </authorList>
    </citation>
    <scope>IDENTIFICATION</scope>
</reference>
<evidence type="ECO:0000256" key="2">
    <source>
        <dbReference type="ARBA" id="ARBA00004629"/>
    </source>
</evidence>
<keyword evidence="9" id="KW-0995">Kinetochore</keyword>
<evidence type="ECO:0000256" key="5">
    <source>
        <dbReference type="ARBA" id="ARBA00022490"/>
    </source>
</evidence>
<dbReference type="PANTHER" id="PTHR32017">
    <property type="entry name" value="SPINDLE AND KINETOCHORE-ASSOCIATED PROTEIN 2"/>
    <property type="match status" value="1"/>
</dbReference>
<dbReference type="GO" id="GO:0005876">
    <property type="term" value="C:spindle microtubule"/>
    <property type="evidence" value="ECO:0007669"/>
    <property type="project" value="InterPro"/>
</dbReference>
<protein>
    <recommendedName>
        <fullName evidence="13">Protein FAM33A</fullName>
    </recommendedName>
</protein>
<dbReference type="InterPro" id="IPR042091">
    <property type="entry name" value="Ska2_N"/>
</dbReference>
<sequence>MYSVLHTAVLRLSMAVNHARLALWQSNGACRLLCTVSSQFQKAEADLEYVEKQLKFEFMSTVPGNGEAQENPVKLLENLSAIKARHKSLCGQIEEIAVEQKQSVEAIKVHLNTTVQLVQELQLISDYQLPPLTDKEQEAAEFLCLPDYQLTATSPSTSEVPADNESQPPSKEFEELSEVDLEAVPRSVRSNVKLADLNAFYKQLFEHFVANNSGTLNSMQMKKMNMKLSEAKLKTLKHLSLIEVDKKGCVRLATRD</sequence>
<dbReference type="GO" id="GO:0051301">
    <property type="term" value="P:cell division"/>
    <property type="evidence" value="ECO:0007669"/>
    <property type="project" value="UniProtKB-KW"/>
</dbReference>
<dbReference type="STRING" id="1676925.ENSPKIP00000034023"/>
<evidence type="ECO:0000256" key="10">
    <source>
        <dbReference type="ARBA" id="ARBA00023212"/>
    </source>
</evidence>
<keyword evidence="10" id="KW-0206">Cytoskeleton</keyword>
<proteinExistence type="inferred from homology"/>
<keyword evidence="8" id="KW-0498">Mitosis</keyword>
<dbReference type="Ensembl" id="ENSPKIT00000014921.1">
    <property type="protein sequence ID" value="ENSPKIP00000034023.1"/>
    <property type="gene ID" value="ENSPKIG00000013504.1"/>
</dbReference>
<keyword evidence="6" id="KW-0132">Cell division</keyword>
<keyword evidence="11" id="KW-0131">Cell cycle</keyword>
<dbReference type="InterPro" id="IPR026762">
    <property type="entry name" value="Ska2"/>
</dbReference>
<reference evidence="15" key="1">
    <citation type="submission" date="2025-08" db="UniProtKB">
        <authorList>
            <consortium name="Ensembl"/>
        </authorList>
    </citation>
    <scope>IDENTIFICATION</scope>
</reference>
<dbReference type="GeneTree" id="ENSGT00390000009588"/>
<evidence type="ECO:0000259" key="14">
    <source>
        <dbReference type="Pfam" id="PF16740"/>
    </source>
</evidence>
<evidence type="ECO:0000256" key="11">
    <source>
        <dbReference type="ARBA" id="ARBA00023306"/>
    </source>
</evidence>
<keyword evidence="12" id="KW-0137">Centromere</keyword>
<evidence type="ECO:0000256" key="12">
    <source>
        <dbReference type="ARBA" id="ARBA00023328"/>
    </source>
</evidence>
<feature type="domain" description="Ska2 N-terminal" evidence="14">
    <location>
        <begin position="34"/>
        <end position="141"/>
    </location>
</feature>
<keyword evidence="5" id="KW-0963">Cytoplasm</keyword>
<evidence type="ECO:0000256" key="3">
    <source>
        <dbReference type="ARBA" id="ARBA00010684"/>
    </source>
</evidence>
<evidence type="ECO:0000256" key="7">
    <source>
        <dbReference type="ARBA" id="ARBA00022701"/>
    </source>
</evidence>
<dbReference type="Pfam" id="PF16740">
    <property type="entry name" value="SKA2"/>
    <property type="match status" value="1"/>
</dbReference>